<name>A0ABX7B4A1_9PROT</name>
<sequence length="284" mass="30200">MTAARWLALLPVPLFLLSACATAEGAGSSVGCGRPPPGSPPDSVVVDGRERALIADIPAGYEPGQPHRLVVAFHGRTNDNAQVRGYYGLDKAAREPTLFVYPQALRQADGTFSWSDPGDGSGSLRDYALFDAVVARFAGSYCVDPDRIFVVGHSLGASFVNSLACARGDRIRGVGSVAGGIVPSRCRGSVAALMLHNPADELVPITEGERARDTLVAQNGQDAASPEPAGAGAFRCERFADRDPANPVLWCPHDRDVNARGRYYPHQWPPGTAEAIMDFFQGLR</sequence>
<organism evidence="9 10">
    <name type="scientific">Skermanella cutis</name>
    <dbReference type="NCBI Taxonomy" id="2775420"/>
    <lineage>
        <taxon>Bacteria</taxon>
        <taxon>Pseudomonadati</taxon>
        <taxon>Pseudomonadota</taxon>
        <taxon>Alphaproteobacteria</taxon>
        <taxon>Rhodospirillales</taxon>
        <taxon>Azospirillaceae</taxon>
        <taxon>Skermanella</taxon>
    </lineage>
</organism>
<dbReference type="PROSITE" id="PS51257">
    <property type="entry name" value="PROKAR_LIPOPROTEIN"/>
    <property type="match status" value="1"/>
</dbReference>
<reference evidence="9" key="1">
    <citation type="submission" date="2021-02" db="EMBL/GenBank/DDBJ databases">
        <title>Skermanella TT6 skin isolate.</title>
        <authorList>
            <person name="Lee K."/>
            <person name="Ganzorig M."/>
        </authorList>
    </citation>
    <scope>NUCLEOTIDE SEQUENCE</scope>
    <source>
        <strain evidence="9">TT6</strain>
    </source>
</reference>
<protein>
    <recommendedName>
        <fullName evidence="11">Polyhydroxybutyrate depolymerase</fullName>
    </recommendedName>
</protein>
<evidence type="ECO:0000256" key="2">
    <source>
        <dbReference type="ARBA" id="ARBA00022525"/>
    </source>
</evidence>
<evidence type="ECO:0008006" key="11">
    <source>
        <dbReference type="Google" id="ProtNLM"/>
    </source>
</evidence>
<evidence type="ECO:0000313" key="9">
    <source>
        <dbReference type="EMBL" id="QQP89152.1"/>
    </source>
</evidence>
<comment type="subcellular location">
    <subcellularLocation>
        <location evidence="1">Secreted</location>
    </subcellularLocation>
</comment>
<feature type="signal peptide" evidence="8">
    <location>
        <begin position="1"/>
        <end position="23"/>
    </location>
</feature>
<dbReference type="RefSeq" id="WP_201075053.1">
    <property type="nucleotide sequence ID" value="NZ_CP067420.1"/>
</dbReference>
<keyword evidence="6" id="KW-0119">Carbohydrate metabolism</keyword>
<accession>A0ABX7B4A1</accession>
<evidence type="ECO:0000256" key="6">
    <source>
        <dbReference type="ARBA" id="ARBA00023277"/>
    </source>
</evidence>
<feature type="chain" id="PRO_5045226222" description="Polyhydroxybutyrate depolymerase" evidence="8">
    <location>
        <begin position="24"/>
        <end position="284"/>
    </location>
</feature>
<evidence type="ECO:0000256" key="7">
    <source>
        <dbReference type="ARBA" id="ARBA00023326"/>
    </source>
</evidence>
<dbReference type="SUPFAM" id="SSF53474">
    <property type="entry name" value="alpha/beta-Hydrolases"/>
    <property type="match status" value="1"/>
</dbReference>
<dbReference type="InterPro" id="IPR029058">
    <property type="entry name" value="AB_hydrolase_fold"/>
</dbReference>
<keyword evidence="5" id="KW-0378">Hydrolase</keyword>
<keyword evidence="4 8" id="KW-0732">Signal</keyword>
<dbReference type="Gene3D" id="3.40.50.1820">
    <property type="entry name" value="alpha/beta hydrolase"/>
    <property type="match status" value="1"/>
</dbReference>
<evidence type="ECO:0000256" key="3">
    <source>
        <dbReference type="ARBA" id="ARBA00022651"/>
    </source>
</evidence>
<dbReference type="PANTHER" id="PTHR38050:SF2">
    <property type="entry name" value="FERULOYL ESTERASE C-RELATED"/>
    <property type="match status" value="1"/>
</dbReference>
<evidence type="ECO:0000256" key="1">
    <source>
        <dbReference type="ARBA" id="ARBA00004613"/>
    </source>
</evidence>
<dbReference type="Proteomes" id="UP000595197">
    <property type="component" value="Chromosome"/>
</dbReference>
<evidence type="ECO:0000256" key="5">
    <source>
        <dbReference type="ARBA" id="ARBA00022801"/>
    </source>
</evidence>
<keyword evidence="3" id="KW-0858">Xylan degradation</keyword>
<evidence type="ECO:0000256" key="8">
    <source>
        <dbReference type="SAM" id="SignalP"/>
    </source>
</evidence>
<evidence type="ECO:0000313" key="10">
    <source>
        <dbReference type="Proteomes" id="UP000595197"/>
    </source>
</evidence>
<keyword evidence="7" id="KW-0624">Polysaccharide degradation</keyword>
<evidence type="ECO:0000256" key="4">
    <source>
        <dbReference type="ARBA" id="ARBA00022729"/>
    </source>
</evidence>
<dbReference type="InterPro" id="IPR043595">
    <property type="entry name" value="FaeB/C/D"/>
</dbReference>
<dbReference type="EMBL" id="CP067420">
    <property type="protein sequence ID" value="QQP89152.1"/>
    <property type="molecule type" value="Genomic_DNA"/>
</dbReference>
<dbReference type="PANTHER" id="PTHR38050">
    <property type="match status" value="1"/>
</dbReference>
<keyword evidence="10" id="KW-1185">Reference proteome</keyword>
<keyword evidence="2" id="KW-0964">Secreted</keyword>
<gene>
    <name evidence="9" type="ORF">IGS68_24685</name>
</gene>
<proteinExistence type="predicted"/>